<organism evidence="4 5">
    <name type="scientific">Funneliformis geosporum</name>
    <dbReference type="NCBI Taxonomy" id="1117311"/>
    <lineage>
        <taxon>Eukaryota</taxon>
        <taxon>Fungi</taxon>
        <taxon>Fungi incertae sedis</taxon>
        <taxon>Mucoromycota</taxon>
        <taxon>Glomeromycotina</taxon>
        <taxon>Glomeromycetes</taxon>
        <taxon>Glomerales</taxon>
        <taxon>Glomeraceae</taxon>
        <taxon>Funneliformis</taxon>
    </lineage>
</organism>
<dbReference type="InterPro" id="IPR041715">
    <property type="entry name" value="HisRS-like_core"/>
</dbReference>
<evidence type="ECO:0000313" key="5">
    <source>
        <dbReference type="Proteomes" id="UP001153678"/>
    </source>
</evidence>
<dbReference type="GO" id="GO:0006427">
    <property type="term" value="P:histidyl-tRNA aminoacylation"/>
    <property type="evidence" value="ECO:0007669"/>
    <property type="project" value="TreeGrafter"/>
</dbReference>
<keyword evidence="5" id="KW-1185">Reference proteome</keyword>
<proteinExistence type="predicted"/>
<evidence type="ECO:0000259" key="3">
    <source>
        <dbReference type="Pfam" id="PF13393"/>
    </source>
</evidence>
<dbReference type="CDD" id="cd00773">
    <property type="entry name" value="HisRS-like_core"/>
    <property type="match status" value="1"/>
</dbReference>
<comment type="caution">
    <text evidence="4">The sequence shown here is derived from an EMBL/GenBank/DDBJ whole genome shotgun (WGS) entry which is preliminary data.</text>
</comment>
<dbReference type="AlphaFoldDB" id="A0A9W4SWZ2"/>
<dbReference type="Pfam" id="PF13393">
    <property type="entry name" value="tRNA-synt_His"/>
    <property type="match status" value="2"/>
</dbReference>
<sequence length="253" mass="28497">MTAKPSKIFTKVRGTQDILPHQAILYQRIQQITQNILNKAGYQPIILPTYEYQALFTTSVGESTDIVQKEMFTFRDRKGRQLVLRPEGTASVLGIELINATGIMAEGELLGLIKQIIQAFGLEKNTAQQLCLDCQKRYQLNPLRILDCKICHLDNPPSYQKLLTENDLIYLTELSKILNNLAINHKYDEYLVRGLDYYTGIVFELSLIADQQVILGGGRYDNLFQQLGGVDLPATGLALGVDRLVNHLSQAEK</sequence>
<evidence type="ECO:0000313" key="4">
    <source>
        <dbReference type="EMBL" id="CAI2183923.1"/>
    </source>
</evidence>
<feature type="domain" description="Class II Histidinyl-tRNA synthetase (HisRS)-like catalytic core" evidence="3">
    <location>
        <begin position="14"/>
        <end position="92"/>
    </location>
</feature>
<evidence type="ECO:0000256" key="1">
    <source>
        <dbReference type="ARBA" id="ARBA00012815"/>
    </source>
</evidence>
<protein>
    <recommendedName>
        <fullName evidence="1">histidine--tRNA ligase</fullName>
        <ecNumber evidence="1">6.1.1.21</ecNumber>
    </recommendedName>
</protein>
<dbReference type="SUPFAM" id="SSF55681">
    <property type="entry name" value="Class II aaRS and biotin synthetases"/>
    <property type="match status" value="1"/>
</dbReference>
<comment type="catalytic activity">
    <reaction evidence="2">
        <text>tRNA(His) + L-histidine + ATP = L-histidyl-tRNA(His) + AMP + diphosphate + H(+)</text>
        <dbReference type="Rhea" id="RHEA:17313"/>
        <dbReference type="Rhea" id="RHEA-COMP:9665"/>
        <dbReference type="Rhea" id="RHEA-COMP:9689"/>
        <dbReference type="ChEBI" id="CHEBI:15378"/>
        <dbReference type="ChEBI" id="CHEBI:30616"/>
        <dbReference type="ChEBI" id="CHEBI:33019"/>
        <dbReference type="ChEBI" id="CHEBI:57595"/>
        <dbReference type="ChEBI" id="CHEBI:78442"/>
        <dbReference type="ChEBI" id="CHEBI:78527"/>
        <dbReference type="ChEBI" id="CHEBI:456215"/>
        <dbReference type="EC" id="6.1.1.21"/>
    </reaction>
</comment>
<evidence type="ECO:0000256" key="2">
    <source>
        <dbReference type="ARBA" id="ARBA00047639"/>
    </source>
</evidence>
<accession>A0A9W4SWZ2</accession>
<dbReference type="PANTHER" id="PTHR43707">
    <property type="entry name" value="HISTIDYL-TRNA SYNTHETASE"/>
    <property type="match status" value="1"/>
</dbReference>
<dbReference type="InterPro" id="IPR045864">
    <property type="entry name" value="aa-tRNA-synth_II/BPL/LPL"/>
</dbReference>
<gene>
    <name evidence="4" type="ORF">FWILDA_LOCUS11322</name>
</gene>
<dbReference type="PANTHER" id="PTHR43707:SF1">
    <property type="entry name" value="HISTIDINE--TRNA LIGASE, MITOCHONDRIAL-RELATED"/>
    <property type="match status" value="1"/>
</dbReference>
<dbReference type="GO" id="GO:0005737">
    <property type="term" value="C:cytoplasm"/>
    <property type="evidence" value="ECO:0007669"/>
    <property type="project" value="InterPro"/>
</dbReference>
<dbReference type="GO" id="GO:0004821">
    <property type="term" value="F:histidine-tRNA ligase activity"/>
    <property type="evidence" value="ECO:0007669"/>
    <property type="project" value="UniProtKB-EC"/>
</dbReference>
<dbReference type="InterPro" id="IPR004516">
    <property type="entry name" value="HisRS/HisZ"/>
</dbReference>
<dbReference type="Gene3D" id="3.30.930.10">
    <property type="entry name" value="Bira Bifunctional Protein, Domain 2"/>
    <property type="match status" value="2"/>
</dbReference>
<dbReference type="OrthoDB" id="1906957at2759"/>
<name>A0A9W4SWZ2_9GLOM</name>
<feature type="domain" description="Class II Histidinyl-tRNA synthetase (HisRS)-like catalytic core" evidence="3">
    <location>
        <begin position="168"/>
        <end position="244"/>
    </location>
</feature>
<dbReference type="EMBL" id="CAMKVN010003167">
    <property type="protein sequence ID" value="CAI2183923.1"/>
    <property type="molecule type" value="Genomic_DNA"/>
</dbReference>
<dbReference type="EC" id="6.1.1.21" evidence="1"/>
<dbReference type="Proteomes" id="UP001153678">
    <property type="component" value="Unassembled WGS sequence"/>
</dbReference>
<reference evidence="4" key="1">
    <citation type="submission" date="2022-08" db="EMBL/GenBank/DDBJ databases">
        <authorList>
            <person name="Kallberg Y."/>
            <person name="Tangrot J."/>
            <person name="Rosling A."/>
        </authorList>
    </citation>
    <scope>NUCLEOTIDE SEQUENCE</scope>
    <source>
        <strain evidence="4">Wild A</strain>
    </source>
</reference>